<comment type="caution">
    <text evidence="3">The sequence shown here is derived from an EMBL/GenBank/DDBJ whole genome shotgun (WGS) entry which is preliminary data.</text>
</comment>
<keyword evidence="1" id="KW-0175">Coiled coil</keyword>
<feature type="transmembrane region" description="Helical" evidence="2">
    <location>
        <begin position="77"/>
        <end position="94"/>
    </location>
</feature>
<feature type="coiled-coil region" evidence="1">
    <location>
        <begin position="161"/>
        <end position="191"/>
    </location>
</feature>
<proteinExistence type="predicted"/>
<sequence>MEENSNSLINKIKTIFIRTLEWAFSLFGFIMALAGFLSNENTIGILIISIGSLYLFPLTNLFLLVKFPNLASWKLRLVTFFILFIAGLMVVSINKKNEIATNQTEKESSGKLVTDDRKISEAQLKTEKNYSNEEIIALAKSYINNKEYEGCIKLIQIHQKSHKLISEIRNLEKKCENLNAEKLEKERNEENPAGVILFLLFTPGIVILIYGFSAKCPSCKKWFSRKLDKKEYLYSNWRHTRKDGLPDLRYKSNPETKIYKRYFHCKRCEHQWDDIIRR</sequence>
<evidence type="ECO:0000256" key="1">
    <source>
        <dbReference type="SAM" id="Coils"/>
    </source>
</evidence>
<keyword evidence="2" id="KW-0812">Transmembrane</keyword>
<dbReference type="EMBL" id="JAFFPU010000044">
    <property type="protein sequence ID" value="MBM9578177.1"/>
    <property type="molecule type" value="Genomic_DNA"/>
</dbReference>
<reference evidence="3 4" key="1">
    <citation type="submission" date="2021-02" db="EMBL/GenBank/DDBJ databases">
        <title>Leptospira ainlahdjerensis sp. nov., Leptospira ainazelensis sp. nov., Leptospira abararensis sp. nov. and Leptospira chreensis sp. nov., four new species isolated from water sources in Algeria.</title>
        <authorList>
            <person name="Amara Korba A."/>
            <person name="Kainiu M."/>
            <person name="Vincent A.T."/>
            <person name="Mariet J.-F."/>
            <person name="Veyrier F.J."/>
            <person name="Goarant C."/>
            <person name="Picardeau M."/>
        </authorList>
    </citation>
    <scope>NUCLEOTIDE SEQUENCE [LARGE SCALE GENOMIC DNA]</scope>
    <source>
        <strain evidence="3 4">201903070</strain>
    </source>
</reference>
<dbReference type="Proteomes" id="UP000724686">
    <property type="component" value="Unassembled WGS sequence"/>
</dbReference>
<name>A0ABS2UFZ8_9LEPT</name>
<organism evidence="3 4">
    <name type="scientific">Leptospira ainlahdjerensis</name>
    <dbReference type="NCBI Taxonomy" id="2810033"/>
    <lineage>
        <taxon>Bacteria</taxon>
        <taxon>Pseudomonadati</taxon>
        <taxon>Spirochaetota</taxon>
        <taxon>Spirochaetia</taxon>
        <taxon>Leptospirales</taxon>
        <taxon>Leptospiraceae</taxon>
        <taxon>Leptospira</taxon>
    </lineage>
</organism>
<evidence type="ECO:0000256" key="2">
    <source>
        <dbReference type="SAM" id="Phobius"/>
    </source>
</evidence>
<evidence type="ECO:0000313" key="4">
    <source>
        <dbReference type="Proteomes" id="UP000724686"/>
    </source>
</evidence>
<accession>A0ABS2UFZ8</accession>
<feature type="transmembrane region" description="Helical" evidence="2">
    <location>
        <begin position="43"/>
        <end position="65"/>
    </location>
</feature>
<feature type="transmembrane region" description="Helical" evidence="2">
    <location>
        <begin position="20"/>
        <end position="37"/>
    </location>
</feature>
<feature type="transmembrane region" description="Helical" evidence="2">
    <location>
        <begin position="193"/>
        <end position="212"/>
    </location>
</feature>
<protein>
    <submittedName>
        <fullName evidence="3">Uncharacterized protein</fullName>
    </submittedName>
</protein>
<gene>
    <name evidence="3" type="ORF">JWG45_13550</name>
</gene>
<dbReference type="RefSeq" id="WP_205280209.1">
    <property type="nucleotide sequence ID" value="NZ_JAFFPU010000044.1"/>
</dbReference>
<evidence type="ECO:0000313" key="3">
    <source>
        <dbReference type="EMBL" id="MBM9578177.1"/>
    </source>
</evidence>
<keyword evidence="4" id="KW-1185">Reference proteome</keyword>
<keyword evidence="2" id="KW-1133">Transmembrane helix</keyword>
<keyword evidence="2" id="KW-0472">Membrane</keyword>